<feature type="domain" description="NAD(P)-binding" evidence="1">
    <location>
        <begin position="156"/>
        <end position="265"/>
    </location>
</feature>
<dbReference type="InterPro" id="IPR036291">
    <property type="entry name" value="NAD(P)-bd_dom_sf"/>
</dbReference>
<dbReference type="InterPro" id="IPR016040">
    <property type="entry name" value="NAD(P)-bd_dom"/>
</dbReference>
<accession>A0A9W6UDT6</accession>
<dbReference type="Gene3D" id="3.40.50.720">
    <property type="entry name" value="NAD(P)-binding Rossmann-like Domain"/>
    <property type="match status" value="1"/>
</dbReference>
<dbReference type="Pfam" id="PF13460">
    <property type="entry name" value="NAD_binding_10"/>
    <property type="match status" value="1"/>
</dbReference>
<protein>
    <submittedName>
        <fullName evidence="2">Unnamed protein product</fullName>
    </submittedName>
</protein>
<evidence type="ECO:0000313" key="2">
    <source>
        <dbReference type="EMBL" id="GMF31264.1"/>
    </source>
</evidence>
<dbReference type="PANTHER" id="PTHR43162:SF1">
    <property type="entry name" value="PRESTALK A DIFFERENTIATION PROTEIN A"/>
    <property type="match status" value="1"/>
</dbReference>
<dbReference type="SUPFAM" id="SSF51735">
    <property type="entry name" value="NAD(P)-binding Rossmann-fold domains"/>
    <property type="match status" value="1"/>
</dbReference>
<dbReference type="PANTHER" id="PTHR43162">
    <property type="match status" value="1"/>
</dbReference>
<dbReference type="OrthoDB" id="105621at2759"/>
<dbReference type="AlphaFoldDB" id="A0A9W6UDT6"/>
<organism evidence="2 3">
    <name type="scientific">Phytophthora lilii</name>
    <dbReference type="NCBI Taxonomy" id="2077276"/>
    <lineage>
        <taxon>Eukaryota</taxon>
        <taxon>Sar</taxon>
        <taxon>Stramenopiles</taxon>
        <taxon>Oomycota</taxon>
        <taxon>Peronosporomycetes</taxon>
        <taxon>Peronosporales</taxon>
        <taxon>Peronosporaceae</taxon>
        <taxon>Phytophthora</taxon>
    </lineage>
</organism>
<comment type="caution">
    <text evidence="2">The sequence shown here is derived from an EMBL/GenBank/DDBJ whole genome shotgun (WGS) entry which is preliminary data.</text>
</comment>
<proteinExistence type="predicted"/>
<keyword evidence="3" id="KW-1185">Reference proteome</keyword>
<dbReference type="Gene3D" id="3.90.25.10">
    <property type="entry name" value="UDP-galactose 4-epimerase, domain 1"/>
    <property type="match status" value="1"/>
</dbReference>
<reference evidence="2" key="1">
    <citation type="submission" date="2023-04" db="EMBL/GenBank/DDBJ databases">
        <title>Phytophthora lilii NBRC 32176.</title>
        <authorList>
            <person name="Ichikawa N."/>
            <person name="Sato H."/>
            <person name="Tonouchi N."/>
        </authorList>
    </citation>
    <scope>NUCLEOTIDE SEQUENCE</scope>
    <source>
        <strain evidence="2">NBRC 32176</strain>
    </source>
</reference>
<name>A0A9W6UDT6_9STRA</name>
<evidence type="ECO:0000259" key="1">
    <source>
        <dbReference type="Pfam" id="PF13460"/>
    </source>
</evidence>
<evidence type="ECO:0000313" key="3">
    <source>
        <dbReference type="Proteomes" id="UP001165083"/>
    </source>
</evidence>
<dbReference type="InterPro" id="IPR051604">
    <property type="entry name" value="Ergot_Alk_Oxidoreductase"/>
</dbReference>
<sequence length="431" mass="47650">MDLQLKPLFLDNVFSTGFKTIPLPPLARFAIHGPSRAVSAVVIEASRDLSTAQQKLGVATKCTPRNARVPSVPSHKALPSSRGAAHGCQLFSFELPLCNFHPSPKQQLSSNLKMPKYVLTGADGNLGGVAADFAVEIAKPEDELVFTSYTLDSIPADKLKRWEDKGVKVVAASYDDPETLKPVFQGAEAVSFISTWLIGDRRRSQAKNAIEAAKATGVKRICYTSGAGAGVKADTEEDIPFLLRDHHYIEQLIYASGLQYNIQRNCLYADNIPNFFAPSWKFCGDKWLTNSHGQKGCYVSRDDCGRVLASMLLGKGEPNTVYEITGREPVSHEEIFEWMCSQSGYKGELVDMPDEELKKWWLDRGLPKDVYGDFSQLPMKLCIGDLLCSGEMVANGCMMPPSDAVEKLTGRKPTHWKDAMIKYKDIFPKSE</sequence>
<dbReference type="EMBL" id="BSXW01000892">
    <property type="protein sequence ID" value="GMF31264.1"/>
    <property type="molecule type" value="Genomic_DNA"/>
</dbReference>
<gene>
    <name evidence="2" type="ORF">Plil01_001337700</name>
</gene>
<dbReference type="Proteomes" id="UP001165083">
    <property type="component" value="Unassembled WGS sequence"/>
</dbReference>